<feature type="transmembrane region" description="Helical" evidence="2">
    <location>
        <begin position="116"/>
        <end position="137"/>
    </location>
</feature>
<protein>
    <submittedName>
        <fullName evidence="3">Phage holin family protein</fullName>
    </submittedName>
</protein>
<dbReference type="InterPro" id="IPR009937">
    <property type="entry name" value="Phage_holin_3_6"/>
</dbReference>
<dbReference type="Proteomes" id="UP001595965">
    <property type="component" value="Unassembled WGS sequence"/>
</dbReference>
<keyword evidence="2" id="KW-0472">Membrane</keyword>
<name>A0ABV8XU48_9MICC</name>
<dbReference type="Pfam" id="PF07332">
    <property type="entry name" value="Phage_holin_3_6"/>
    <property type="match status" value="1"/>
</dbReference>
<sequence>MTTDPRYDGVPTGSPAADAAGTGPSAPGSGSTEALPPEAEYRARTESLGEMFGSFSENLSTLVRQEIQLAKAEATVEAKKAGTGAAMFAGAAWAAFFLLMFLSTALMWALGSLMHLGWAALIVAVLWGVVATVLALMGKKHFERIKGLTQTQQTVQEIPATLNPEKETP</sequence>
<gene>
    <name evidence="3" type="ORF">ACFO0K_01875</name>
</gene>
<dbReference type="RefSeq" id="WP_378108176.1">
    <property type="nucleotide sequence ID" value="NZ_BAAALH010000002.1"/>
</dbReference>
<organism evidence="3 4">
    <name type="scientific">Citricoccus alkalitolerans</name>
    <dbReference type="NCBI Taxonomy" id="246603"/>
    <lineage>
        <taxon>Bacteria</taxon>
        <taxon>Bacillati</taxon>
        <taxon>Actinomycetota</taxon>
        <taxon>Actinomycetes</taxon>
        <taxon>Micrococcales</taxon>
        <taxon>Micrococcaceae</taxon>
        <taxon>Citricoccus</taxon>
    </lineage>
</organism>
<reference evidence="4" key="1">
    <citation type="journal article" date="2019" name="Int. J. Syst. Evol. Microbiol.">
        <title>The Global Catalogue of Microorganisms (GCM) 10K type strain sequencing project: providing services to taxonomists for standard genome sequencing and annotation.</title>
        <authorList>
            <consortium name="The Broad Institute Genomics Platform"/>
            <consortium name="The Broad Institute Genome Sequencing Center for Infectious Disease"/>
            <person name="Wu L."/>
            <person name="Ma J."/>
        </authorList>
    </citation>
    <scope>NUCLEOTIDE SEQUENCE [LARGE SCALE GENOMIC DNA]</scope>
    <source>
        <strain evidence="4">CGMCC 1.12125</strain>
    </source>
</reference>
<evidence type="ECO:0000313" key="4">
    <source>
        <dbReference type="Proteomes" id="UP001595965"/>
    </source>
</evidence>
<feature type="region of interest" description="Disordered" evidence="1">
    <location>
        <begin position="1"/>
        <end position="37"/>
    </location>
</feature>
<dbReference type="EMBL" id="JBHSEN010000001">
    <property type="protein sequence ID" value="MFC4428426.1"/>
    <property type="molecule type" value="Genomic_DNA"/>
</dbReference>
<comment type="caution">
    <text evidence="3">The sequence shown here is derived from an EMBL/GenBank/DDBJ whole genome shotgun (WGS) entry which is preliminary data.</text>
</comment>
<keyword evidence="2" id="KW-0812">Transmembrane</keyword>
<keyword evidence="4" id="KW-1185">Reference proteome</keyword>
<evidence type="ECO:0000256" key="1">
    <source>
        <dbReference type="SAM" id="MobiDB-lite"/>
    </source>
</evidence>
<keyword evidence="2" id="KW-1133">Transmembrane helix</keyword>
<feature type="transmembrane region" description="Helical" evidence="2">
    <location>
        <begin position="88"/>
        <end position="110"/>
    </location>
</feature>
<evidence type="ECO:0000256" key="2">
    <source>
        <dbReference type="SAM" id="Phobius"/>
    </source>
</evidence>
<evidence type="ECO:0000313" key="3">
    <source>
        <dbReference type="EMBL" id="MFC4428426.1"/>
    </source>
</evidence>
<proteinExistence type="predicted"/>
<feature type="compositionally biased region" description="Low complexity" evidence="1">
    <location>
        <begin position="11"/>
        <end position="32"/>
    </location>
</feature>
<accession>A0ABV8XU48</accession>